<dbReference type="OrthoDB" id="9804312at2"/>
<evidence type="ECO:0000313" key="3">
    <source>
        <dbReference type="Proteomes" id="UP000000771"/>
    </source>
</evidence>
<evidence type="ECO:0000313" key="2">
    <source>
        <dbReference type="EMBL" id="ACU53236.1"/>
    </source>
</evidence>
<dbReference type="CDD" id="cd02440">
    <property type="entry name" value="AdoMet_MTases"/>
    <property type="match status" value="1"/>
</dbReference>
<dbReference type="AlphaFoldDB" id="C7M2J2"/>
<dbReference type="Proteomes" id="UP000000771">
    <property type="component" value="Chromosome"/>
</dbReference>
<dbReference type="GO" id="GO:0032259">
    <property type="term" value="P:methylation"/>
    <property type="evidence" value="ECO:0007669"/>
    <property type="project" value="UniProtKB-KW"/>
</dbReference>
<reference evidence="2 3" key="1">
    <citation type="journal article" date="2009" name="Stand. Genomic Sci.">
        <title>Complete genome sequence of Acidimicrobium ferrooxidans type strain (ICP).</title>
        <authorList>
            <person name="Clum A."/>
            <person name="Nolan M."/>
            <person name="Lang E."/>
            <person name="Glavina Del Rio T."/>
            <person name="Tice H."/>
            <person name="Copeland A."/>
            <person name="Cheng J.F."/>
            <person name="Lucas S."/>
            <person name="Chen F."/>
            <person name="Bruce D."/>
            <person name="Goodwin L."/>
            <person name="Pitluck S."/>
            <person name="Ivanova N."/>
            <person name="Mavrommatis K."/>
            <person name="Mikhailova N."/>
            <person name="Pati A."/>
            <person name="Chen A."/>
            <person name="Palaniappan K."/>
            <person name="Goker M."/>
            <person name="Spring S."/>
            <person name="Land M."/>
            <person name="Hauser L."/>
            <person name="Chang Y.J."/>
            <person name="Jeffries C.C."/>
            <person name="Chain P."/>
            <person name="Bristow J."/>
            <person name="Eisen J.A."/>
            <person name="Markowitz V."/>
            <person name="Hugenholtz P."/>
            <person name="Kyrpides N.C."/>
            <person name="Klenk H.P."/>
            <person name="Lapidus A."/>
        </authorList>
    </citation>
    <scope>NUCLEOTIDE SEQUENCE [LARGE SCALE GENOMIC DNA]</scope>
    <source>
        <strain evidence="3">DSM 10331 / JCM 15462 / NBRC 103882 / ICP</strain>
    </source>
</reference>
<dbReference type="InterPro" id="IPR029063">
    <property type="entry name" value="SAM-dependent_MTases_sf"/>
</dbReference>
<accession>C7M2J2</accession>
<dbReference type="STRING" id="525909.Afer_0267"/>
<dbReference type="Pfam" id="PF13649">
    <property type="entry name" value="Methyltransf_25"/>
    <property type="match status" value="1"/>
</dbReference>
<dbReference type="Gene3D" id="3.40.50.150">
    <property type="entry name" value="Vaccinia Virus protein VP39"/>
    <property type="match status" value="1"/>
</dbReference>
<dbReference type="KEGG" id="afo:Afer_0267"/>
<dbReference type="InterPro" id="IPR041698">
    <property type="entry name" value="Methyltransf_25"/>
</dbReference>
<dbReference type="EMBL" id="CP001631">
    <property type="protein sequence ID" value="ACU53236.1"/>
    <property type="molecule type" value="Genomic_DNA"/>
</dbReference>
<evidence type="ECO:0000259" key="1">
    <source>
        <dbReference type="Pfam" id="PF13649"/>
    </source>
</evidence>
<sequence length="220" mass="24157">MSTPVEDLGTRQQAHWEATFRASPQLYGSAPSEAGRWALSRMLADGAARVLELGAGHGRDTLHFLDAGLEVTAVDYAVSGLAALWDAAHGRGTGARLTSVTHDLCRPLPLADGYFDACFAHMLFTMAFTTSELVALGAELHRVLRPGATCVYTVRHKGDAHYGQGIDLGDDRFENGGFAVHFFDEDLVHRLADGFELEDVTAFEEGDLPRRLWRVTMRRR</sequence>
<keyword evidence="2" id="KW-0489">Methyltransferase</keyword>
<proteinExistence type="predicted"/>
<feature type="domain" description="Methyltransferase" evidence="1">
    <location>
        <begin position="50"/>
        <end position="147"/>
    </location>
</feature>
<keyword evidence="3" id="KW-1185">Reference proteome</keyword>
<gene>
    <name evidence="2" type="ordered locus">Afer_0267</name>
</gene>
<dbReference type="SUPFAM" id="SSF53335">
    <property type="entry name" value="S-adenosyl-L-methionine-dependent methyltransferases"/>
    <property type="match status" value="1"/>
</dbReference>
<dbReference type="HOGENOM" id="CLU_091228_2_1_11"/>
<keyword evidence="2" id="KW-0808">Transferase</keyword>
<dbReference type="GO" id="GO:0008168">
    <property type="term" value="F:methyltransferase activity"/>
    <property type="evidence" value="ECO:0007669"/>
    <property type="project" value="UniProtKB-KW"/>
</dbReference>
<dbReference type="RefSeq" id="WP_015797741.1">
    <property type="nucleotide sequence ID" value="NC_013124.1"/>
</dbReference>
<name>C7M2J2_ACIFD</name>
<protein>
    <submittedName>
        <fullName evidence="2">Methyltransferase type 11</fullName>
    </submittedName>
</protein>
<dbReference type="eggNOG" id="COG2226">
    <property type="taxonomic scope" value="Bacteria"/>
</dbReference>
<organism evidence="2 3">
    <name type="scientific">Acidimicrobium ferrooxidans (strain DSM 10331 / JCM 15462 / NBRC 103882 / ICP)</name>
    <dbReference type="NCBI Taxonomy" id="525909"/>
    <lineage>
        <taxon>Bacteria</taxon>
        <taxon>Bacillati</taxon>
        <taxon>Actinomycetota</taxon>
        <taxon>Acidimicrobiia</taxon>
        <taxon>Acidimicrobiales</taxon>
        <taxon>Acidimicrobiaceae</taxon>
        <taxon>Acidimicrobium</taxon>
    </lineage>
</organism>